<keyword evidence="1" id="KW-0175">Coiled coil</keyword>
<dbReference type="Proteomes" id="UP001179501">
    <property type="component" value="Chromosome"/>
</dbReference>
<evidence type="ECO:0000313" key="4">
    <source>
        <dbReference type="Proteomes" id="UP001179501"/>
    </source>
</evidence>
<dbReference type="InterPro" id="IPR026866">
    <property type="entry name" value="CR006_AAA"/>
</dbReference>
<dbReference type="AlphaFoldDB" id="A0AAE9XDI6"/>
<dbReference type="EMBL" id="CP116614">
    <property type="protein sequence ID" value="WCG02431.1"/>
    <property type="molecule type" value="Genomic_DNA"/>
</dbReference>
<dbReference type="Gene3D" id="3.40.50.300">
    <property type="entry name" value="P-loop containing nucleotide triphosphate hydrolases"/>
    <property type="match status" value="1"/>
</dbReference>
<proteinExistence type="predicted"/>
<dbReference type="PANTHER" id="PTHR32182:SF0">
    <property type="entry name" value="DNA REPLICATION AND REPAIR PROTEIN RECF"/>
    <property type="match status" value="1"/>
</dbReference>
<organism evidence="3 4">
    <name type="scientific">Porphyromonas gingivalis</name>
    <name type="common">Bacteroides gingivalis</name>
    <dbReference type="NCBI Taxonomy" id="837"/>
    <lineage>
        <taxon>Bacteria</taxon>
        <taxon>Pseudomonadati</taxon>
        <taxon>Bacteroidota</taxon>
        <taxon>Bacteroidia</taxon>
        <taxon>Bacteroidales</taxon>
        <taxon>Porphyromonadaceae</taxon>
        <taxon>Porphyromonas</taxon>
    </lineage>
</organism>
<evidence type="ECO:0000256" key="1">
    <source>
        <dbReference type="SAM" id="Coils"/>
    </source>
</evidence>
<name>A0AAE9XDI6_PORGN</name>
<dbReference type="SUPFAM" id="SSF52540">
    <property type="entry name" value="P-loop containing nucleoside triphosphate hydrolases"/>
    <property type="match status" value="1"/>
</dbReference>
<dbReference type="RefSeq" id="WP_077083452.1">
    <property type="nucleotide sequence ID" value="NZ_CP116614.1"/>
</dbReference>
<dbReference type="InterPro" id="IPR027417">
    <property type="entry name" value="P-loop_NTPase"/>
</dbReference>
<dbReference type="Pfam" id="PF13166">
    <property type="entry name" value="AAA_13"/>
    <property type="match status" value="1"/>
</dbReference>
<sequence length="793" mass="92495">MFENLKKIKVQGGCFDVETELELFKGTFPLSVVYGRNGSGKSTIAHCLKQLAENKEEIEQVGDGVQDSLRDYKATCDIAIGNEYKTGIFVFDEDFLRNKVRIEENGLNAIVMLGEQVELSDRIKIKTEELKEKEEEFSQQEELVKKYGNSTEIISPQYYWNQIRNGLRAEGGWADIDRDLKRNIQKSRITDDVVDLLMGMNEPEETYEHLREQVLADKRLYMESENSQTIEWSPGEVILPNDLEELIAILGASLDSPQLTEREQRLMDLITTISQDSQHFDHNHTQHMLENEWGFCPLCLREITEKDRTTISETLTHLLNKEAEEFNMRLNVELNLFSEIRTDMPFFSGDLNKTELRAAITAKDELNKILDTIREKIELRKSDIYKALQSPFTDKIEEAYVKALIDWKLAIESVRKSVDRFNEVVNKRNELYRRVRHENNLLARKQLSSPLAGYKMALENEKKDKRKLQELEGQKNNLIGSIKELKTQLERTDIALEYINKELQYVFYSNRKLKLIPGDGHYKLTVNGRQVKPKNISVGERNVLGLCYFFAMLFSGKREDDKYASEYLIIIDDPISSFDYGNRLGVMSLLRYQFSNIIKGNANSRLLVMSHDLQSVFDLVKIRSDINGKRGEKKFLELENKELKEHSVRNEYQKLLKHVYQYASCECPDDSDETLETSIGNIMRRMLEAFSSFCYNESFETMMRMEDVLRNIPADKQAYYENFMCRLALNGESHEEERTYTLSNFASFFTKKEKCETAKNVLLFLLYVNEPHIKAYLTQDMVRTIESWKNNER</sequence>
<reference evidence="3" key="1">
    <citation type="submission" date="2023-01" db="EMBL/GenBank/DDBJ databases">
        <title>Phages are important unrecognized players in the ecology of the oral pathogen Porphyromonas gingivalis.</title>
        <authorList>
            <person name="Matrishin C.B."/>
            <person name="Kauffman K.M."/>
        </authorList>
    </citation>
    <scope>NUCLEOTIDE SEQUENCE</scope>
    <source>
        <strain evidence="3">ATCC 49417</strain>
    </source>
</reference>
<feature type="domain" description="Protein CR006 P-loop" evidence="2">
    <location>
        <begin position="32"/>
        <end position="740"/>
    </location>
</feature>
<dbReference type="PANTHER" id="PTHR32182">
    <property type="entry name" value="DNA REPLICATION AND REPAIR PROTEIN RECF"/>
    <property type="match status" value="1"/>
</dbReference>
<evidence type="ECO:0000259" key="2">
    <source>
        <dbReference type="Pfam" id="PF13166"/>
    </source>
</evidence>
<feature type="coiled-coil region" evidence="1">
    <location>
        <begin position="116"/>
        <end position="150"/>
    </location>
</feature>
<evidence type="ECO:0000313" key="3">
    <source>
        <dbReference type="EMBL" id="WCG02431.1"/>
    </source>
</evidence>
<gene>
    <name evidence="3" type="ORF">NY151_07070</name>
</gene>
<dbReference type="GO" id="GO:0000731">
    <property type="term" value="P:DNA synthesis involved in DNA repair"/>
    <property type="evidence" value="ECO:0007669"/>
    <property type="project" value="TreeGrafter"/>
</dbReference>
<protein>
    <submittedName>
        <fullName evidence="3">AAA family ATPase</fullName>
    </submittedName>
</protein>
<feature type="coiled-coil region" evidence="1">
    <location>
        <begin position="451"/>
        <end position="502"/>
    </location>
</feature>
<dbReference type="GO" id="GO:0006302">
    <property type="term" value="P:double-strand break repair"/>
    <property type="evidence" value="ECO:0007669"/>
    <property type="project" value="TreeGrafter"/>
</dbReference>
<accession>A0AAE9XDI6</accession>